<dbReference type="InterPro" id="IPR002831">
    <property type="entry name" value="Tscrpt_reg_TrmB_N"/>
</dbReference>
<evidence type="ECO:0000313" key="4">
    <source>
        <dbReference type="EMBL" id="HGM46321.1"/>
    </source>
</evidence>
<dbReference type="InterPro" id="IPR051797">
    <property type="entry name" value="TrmB-like"/>
</dbReference>
<organism evidence="4">
    <name type="scientific">Thermofilum pendens</name>
    <dbReference type="NCBI Taxonomy" id="2269"/>
    <lineage>
        <taxon>Archaea</taxon>
        <taxon>Thermoproteota</taxon>
        <taxon>Thermoprotei</taxon>
        <taxon>Thermofilales</taxon>
        <taxon>Thermofilaceae</taxon>
        <taxon>Thermofilum</taxon>
    </lineage>
</organism>
<dbReference type="InterPro" id="IPR036388">
    <property type="entry name" value="WH-like_DNA-bd_sf"/>
</dbReference>
<dbReference type="AlphaFoldDB" id="A0A7C4D1I9"/>
<dbReference type="SUPFAM" id="SSF46785">
    <property type="entry name" value="Winged helix' DNA-binding domain"/>
    <property type="match status" value="1"/>
</dbReference>
<dbReference type="Pfam" id="PF01978">
    <property type="entry name" value="TrmB"/>
    <property type="match status" value="1"/>
</dbReference>
<evidence type="ECO:0000259" key="2">
    <source>
        <dbReference type="Pfam" id="PF01978"/>
    </source>
</evidence>
<dbReference type="PANTHER" id="PTHR34293">
    <property type="entry name" value="HTH-TYPE TRANSCRIPTIONAL REGULATOR TRMBL2"/>
    <property type="match status" value="1"/>
</dbReference>
<dbReference type="InterPro" id="IPR021586">
    <property type="entry name" value="Tscrpt_reg_TrmB_C"/>
</dbReference>
<evidence type="ECO:0000256" key="1">
    <source>
        <dbReference type="ARBA" id="ARBA00007287"/>
    </source>
</evidence>
<dbReference type="Gene3D" id="1.10.10.10">
    <property type="entry name" value="Winged helix-like DNA-binding domain superfamily/Winged helix DNA-binding domain"/>
    <property type="match status" value="1"/>
</dbReference>
<sequence>MERLVELAERLGLSNYEAKVYVALLVYGPLSSTELAEKSEVPQPRIYDVAKSLMDKGLIMVQHGRPKKFSAVNPSVALRNYVQRRYESQLQALEELLGSVPEEAVEDEVGLWISRGYESMANLIEDSVRSAKVELLLAVPSRMARKLVPLIRESISTCAVLFDSEELVEDVLSKFDEVRLRPTKAPIMVMPDFSYMLVVVEWDGERPVAYKVTDKNLVKMLAVYYLNYLRGEGEAISVKFRQLKRRAYVHLTRALDHLRQVEGEVMVTVKGSWVRSREPVMLRGKLVRISENLLRSMGSLVLRLEDGREVTVGGIGAHLEDIEAREILIEVEAPT</sequence>
<evidence type="ECO:0000259" key="3">
    <source>
        <dbReference type="Pfam" id="PF11495"/>
    </source>
</evidence>
<name>A0A7C4D1I9_THEPE</name>
<reference evidence="4" key="1">
    <citation type="journal article" date="2020" name="mSystems">
        <title>Genome- and Community-Level Interaction Insights into Carbon Utilization and Element Cycling Functions of Hydrothermarchaeota in Hydrothermal Sediment.</title>
        <authorList>
            <person name="Zhou Z."/>
            <person name="Liu Y."/>
            <person name="Xu W."/>
            <person name="Pan J."/>
            <person name="Luo Z.H."/>
            <person name="Li M."/>
        </authorList>
    </citation>
    <scope>NUCLEOTIDE SEQUENCE</scope>
    <source>
        <strain evidence="4">SpSt-649</strain>
    </source>
</reference>
<feature type="domain" description="Transcription regulator TrmB C-terminal" evidence="3">
    <location>
        <begin position="111"/>
        <end position="331"/>
    </location>
</feature>
<accession>A0A7C4D1I9</accession>
<dbReference type="PANTHER" id="PTHR34293:SF1">
    <property type="entry name" value="HTH-TYPE TRANSCRIPTIONAL REGULATOR TRMBL2"/>
    <property type="match status" value="1"/>
</dbReference>
<comment type="caution">
    <text evidence="4">The sequence shown here is derived from an EMBL/GenBank/DDBJ whole genome shotgun (WGS) entry which is preliminary data.</text>
</comment>
<dbReference type="InterPro" id="IPR036390">
    <property type="entry name" value="WH_DNA-bd_sf"/>
</dbReference>
<feature type="domain" description="Transcription regulator TrmB N-terminal" evidence="2">
    <location>
        <begin position="8"/>
        <end position="74"/>
    </location>
</feature>
<gene>
    <name evidence="4" type="ORF">ENU21_01025</name>
</gene>
<comment type="similarity">
    <text evidence="1">Belongs to the transcriptional regulator TrmB family.</text>
</comment>
<proteinExistence type="inferred from homology"/>
<protein>
    <submittedName>
        <fullName evidence="4">TrmB family transcriptional regulator</fullName>
    </submittedName>
</protein>
<dbReference type="EMBL" id="DTBQ01000030">
    <property type="protein sequence ID" value="HGM46321.1"/>
    <property type="molecule type" value="Genomic_DNA"/>
</dbReference>
<dbReference type="Pfam" id="PF11495">
    <property type="entry name" value="Regulator_TrmB"/>
    <property type="match status" value="1"/>
</dbReference>
<dbReference type="SUPFAM" id="SSF159071">
    <property type="entry name" value="TrmB C-terminal domain-like"/>
    <property type="match status" value="1"/>
</dbReference>
<dbReference type="CDD" id="cd09124">
    <property type="entry name" value="PLDc_like_TrmB_middle"/>
    <property type="match status" value="1"/>
</dbReference>